<evidence type="ECO:0000256" key="1">
    <source>
        <dbReference type="ARBA" id="ARBA00002180"/>
    </source>
</evidence>
<evidence type="ECO:0000256" key="20">
    <source>
        <dbReference type="ARBA" id="ARBA00023268"/>
    </source>
</evidence>
<evidence type="ECO:0000256" key="2">
    <source>
        <dbReference type="ARBA" id="ARBA00022578"/>
    </source>
</evidence>
<evidence type="ECO:0000256" key="5">
    <source>
        <dbReference type="ARBA" id="ARBA00022695"/>
    </source>
</evidence>
<gene>
    <name evidence="24" type="ORF">O181_094591</name>
</gene>
<dbReference type="GO" id="GO:0003887">
    <property type="term" value="F:DNA-directed DNA polymerase activity"/>
    <property type="evidence" value="ECO:0007669"/>
    <property type="project" value="UniProtKB-KW"/>
</dbReference>
<keyword evidence="11" id="KW-0378">Hydrolase</keyword>
<name>A0A9Q3J3I2_9BASI</name>
<keyword evidence="17" id="KW-0239">DNA-directed DNA polymerase</keyword>
<keyword evidence="10" id="KW-0255">Endonuclease</keyword>
<keyword evidence="16" id="KW-0695">RNA-directed DNA polymerase</keyword>
<reference evidence="24" key="1">
    <citation type="submission" date="2021-03" db="EMBL/GenBank/DDBJ databases">
        <title>Draft genome sequence of rust myrtle Austropuccinia psidii MF-1, a brazilian biotype.</title>
        <authorList>
            <person name="Quecine M.C."/>
            <person name="Pachon D.M.R."/>
            <person name="Bonatelli M.L."/>
            <person name="Correr F.H."/>
            <person name="Franceschini L.M."/>
            <person name="Leite T.F."/>
            <person name="Margarido G.R.A."/>
            <person name="Almeida C.A."/>
            <person name="Ferrarezi J.A."/>
            <person name="Labate C.A."/>
        </authorList>
    </citation>
    <scope>NUCLEOTIDE SEQUENCE</scope>
    <source>
        <strain evidence="24">MF-1</strain>
    </source>
</reference>
<keyword evidence="25" id="KW-1185">Reference proteome</keyword>
<dbReference type="SUPFAM" id="SSF53098">
    <property type="entry name" value="Ribonuclease H-like"/>
    <property type="match status" value="1"/>
</dbReference>
<sequence length="1001" mass="113842">MQDNMTDKVLEPKDISCIPILDGTNYGHWHMRMKIHLRSKDLIDVCEKPVSGDASTCIVNKWSRASYKAINLITTRITERVFREVVNLETIEKANLLWAKIEDQYASKRALNRGRVWMDWQRCFYDSNLQNYINLCRKLMMELEPVSIVVPPEPLSYSLLGKLGGETNLHQFVENLTLNEDIIDKPEKILTRLQDLANLNNVDCKTKSTTPTALIASGGEPHKVIYYCANGKHNDKCSTHKKGDCWTENPHLRPPRREKKHRHFNPTAHFTMAQALTTYPRQQQPSSQQLIIDCGATHHMFNDSQLFSSDLRPASIKVATGDVNSNLTALGIGTVKIINDNKILTFKNCLYVPRLKCNLISLLELFKEELTVNRKDDTFKLVSQGKEILRGKIINKLMTSTYSVPTSLLTSSDKTPWHNRLGHPGPAVLKSLGISTNRNNCLICEVNKSYKQPFNNHFEPALNVLDCVHMDVVGPVTPPSVSGNRYFLTIVDQASSFKMVKFLITKSEVFTDFCSAKKAMENLQNKTLKQLVTDRGGEFVNHNFRKIADDCGYAHIMAPPETPQHNGFAERANRTILEKTRCLMNQANLPKNYWADAVSTAVFLSNLSPTASRQNQLPHFLWTNTLPKLERLRIFGCRAVIHNLKRQYKGKMESPGQPGILIGYDNNNTAYCIVRLSDSKVAVTHHATFNENVFPALPSESGNTYPIPLDFNITASPIDNEIETGTTDICEQTAPTQDIEGRPQHPKIISSQINDINILPYKRRTNALLTTVDEAPNTYSKAIRSKDNSLWQEAINNKLTNMETLKVWDIVELQDDYKIVGTTWVFKIKRNELNEPIEYKARLCAQGFTQSVGIDFDKIYAPTGRLNSLRTLIAFACINNLQFHQIDIKCAFLNAPLKETVYLAIPQGLNLEKQKYCLRLNKAIYGLRQAPLAWYERLKNWLSKVNFFACILDPCVFHRPGEHPIWLYIHVDDIAIFGSNTEMFKEEIGKEFEIKDIGQPI</sequence>
<dbReference type="InterPro" id="IPR012337">
    <property type="entry name" value="RNaseH-like_sf"/>
</dbReference>
<dbReference type="GO" id="GO:0006310">
    <property type="term" value="P:DNA recombination"/>
    <property type="evidence" value="ECO:0007669"/>
    <property type="project" value="UniProtKB-KW"/>
</dbReference>
<dbReference type="GO" id="GO:0015074">
    <property type="term" value="P:DNA integration"/>
    <property type="evidence" value="ECO:0007669"/>
    <property type="project" value="UniProtKB-KW"/>
</dbReference>
<dbReference type="Pfam" id="PF13961">
    <property type="entry name" value="DUF4219"/>
    <property type="match status" value="1"/>
</dbReference>
<dbReference type="InterPro" id="IPR013103">
    <property type="entry name" value="RVT_2"/>
</dbReference>
<accession>A0A9Q3J3I2</accession>
<dbReference type="GO" id="GO:0006508">
    <property type="term" value="P:proteolysis"/>
    <property type="evidence" value="ECO:0007669"/>
    <property type="project" value="UniProtKB-KW"/>
</dbReference>
<dbReference type="Proteomes" id="UP000765509">
    <property type="component" value="Unassembled WGS sequence"/>
</dbReference>
<comment type="catalytic activity">
    <reaction evidence="22">
        <text>DNA(n) + a 2'-deoxyribonucleoside 5'-triphosphate = DNA(n+1) + diphosphate</text>
        <dbReference type="Rhea" id="RHEA:22508"/>
        <dbReference type="Rhea" id="RHEA-COMP:17339"/>
        <dbReference type="Rhea" id="RHEA-COMP:17340"/>
        <dbReference type="ChEBI" id="CHEBI:33019"/>
        <dbReference type="ChEBI" id="CHEBI:61560"/>
        <dbReference type="ChEBI" id="CHEBI:173112"/>
        <dbReference type="EC" id="2.7.7.7"/>
    </reaction>
</comment>
<dbReference type="SUPFAM" id="SSF56672">
    <property type="entry name" value="DNA/RNA polymerases"/>
    <property type="match status" value="1"/>
</dbReference>
<keyword evidence="5" id="KW-0548">Nucleotidyltransferase</keyword>
<evidence type="ECO:0000256" key="3">
    <source>
        <dbReference type="ARBA" id="ARBA00022612"/>
    </source>
</evidence>
<keyword evidence="4" id="KW-0645">Protease</keyword>
<keyword evidence="20" id="KW-0511">Multifunctional enzyme</keyword>
<keyword evidence="2" id="KW-0815">Transposition</keyword>
<dbReference type="Pfam" id="PF07727">
    <property type="entry name" value="RVT_2"/>
    <property type="match status" value="1"/>
</dbReference>
<dbReference type="GO" id="GO:0005634">
    <property type="term" value="C:nucleus"/>
    <property type="evidence" value="ECO:0007669"/>
    <property type="project" value="UniProtKB-ARBA"/>
</dbReference>
<dbReference type="Pfam" id="PF25597">
    <property type="entry name" value="SH3_retrovirus"/>
    <property type="match status" value="1"/>
</dbReference>
<keyword evidence="13" id="KW-0460">Magnesium</keyword>
<dbReference type="AlphaFoldDB" id="A0A9Q3J3I2"/>
<proteinExistence type="predicted"/>
<dbReference type="InterPro" id="IPR039537">
    <property type="entry name" value="Retrotran_Ty1/copia-like"/>
</dbReference>
<dbReference type="GO" id="GO:0004190">
    <property type="term" value="F:aspartic-type endopeptidase activity"/>
    <property type="evidence" value="ECO:0007669"/>
    <property type="project" value="UniProtKB-KW"/>
</dbReference>
<evidence type="ECO:0000256" key="14">
    <source>
        <dbReference type="ARBA" id="ARBA00022884"/>
    </source>
</evidence>
<dbReference type="OrthoDB" id="1426048at2759"/>
<evidence type="ECO:0000256" key="18">
    <source>
        <dbReference type="ARBA" id="ARBA00023113"/>
    </source>
</evidence>
<dbReference type="InterPro" id="IPR057670">
    <property type="entry name" value="SH3_retrovirus"/>
</dbReference>
<dbReference type="GO" id="GO:0004519">
    <property type="term" value="F:endonuclease activity"/>
    <property type="evidence" value="ECO:0007669"/>
    <property type="project" value="UniProtKB-KW"/>
</dbReference>
<dbReference type="Pfam" id="PF22936">
    <property type="entry name" value="Pol_BBD"/>
    <property type="match status" value="1"/>
</dbReference>
<dbReference type="Gene3D" id="3.30.420.10">
    <property type="entry name" value="Ribonuclease H-like superfamily/Ribonuclease H"/>
    <property type="match status" value="1"/>
</dbReference>
<dbReference type="PROSITE" id="PS50994">
    <property type="entry name" value="INTEGRASE"/>
    <property type="match status" value="1"/>
</dbReference>
<keyword evidence="9" id="KW-0064">Aspartyl protease</keyword>
<comment type="function">
    <text evidence="1">The aspartyl protease (PR) mediates the proteolytic cleavages of the Gag and Gag-Pol polyproteins after assembly of the VLP.</text>
</comment>
<dbReference type="InterPro" id="IPR001584">
    <property type="entry name" value="Integrase_cat-core"/>
</dbReference>
<keyword evidence="15" id="KW-0229">DNA integration</keyword>
<evidence type="ECO:0000256" key="15">
    <source>
        <dbReference type="ARBA" id="ARBA00022908"/>
    </source>
</evidence>
<comment type="caution">
    <text evidence="24">The sequence shown here is derived from an EMBL/GenBank/DDBJ whole genome shotgun (WGS) entry which is preliminary data.</text>
</comment>
<evidence type="ECO:0000256" key="21">
    <source>
        <dbReference type="ARBA" id="ARBA00048173"/>
    </source>
</evidence>
<dbReference type="InterPro" id="IPR054722">
    <property type="entry name" value="PolX-like_BBD"/>
</dbReference>
<protein>
    <recommendedName>
        <fullName evidence="23">Integrase catalytic domain-containing protein</fullName>
    </recommendedName>
</protein>
<keyword evidence="7" id="KW-0479">Metal-binding</keyword>
<dbReference type="PANTHER" id="PTHR42648:SF11">
    <property type="entry name" value="TRANSPOSON TY4-P GAG-POL POLYPROTEIN"/>
    <property type="match status" value="1"/>
</dbReference>
<keyword evidence="8" id="KW-0547">Nucleotide-binding</keyword>
<keyword evidence="14" id="KW-0694">RNA-binding</keyword>
<evidence type="ECO:0000256" key="17">
    <source>
        <dbReference type="ARBA" id="ARBA00022932"/>
    </source>
</evidence>
<dbReference type="GO" id="GO:0032196">
    <property type="term" value="P:transposition"/>
    <property type="evidence" value="ECO:0007669"/>
    <property type="project" value="UniProtKB-KW"/>
</dbReference>
<evidence type="ECO:0000256" key="12">
    <source>
        <dbReference type="ARBA" id="ARBA00022840"/>
    </source>
</evidence>
<dbReference type="GO" id="GO:0005524">
    <property type="term" value="F:ATP binding"/>
    <property type="evidence" value="ECO:0007669"/>
    <property type="project" value="UniProtKB-KW"/>
</dbReference>
<feature type="domain" description="Integrase catalytic" evidence="23">
    <location>
        <begin position="456"/>
        <end position="626"/>
    </location>
</feature>
<evidence type="ECO:0000256" key="6">
    <source>
        <dbReference type="ARBA" id="ARBA00022722"/>
    </source>
</evidence>
<keyword evidence="12" id="KW-0067">ATP-binding</keyword>
<dbReference type="GO" id="GO:0003723">
    <property type="term" value="F:RNA binding"/>
    <property type="evidence" value="ECO:0007669"/>
    <property type="project" value="UniProtKB-KW"/>
</dbReference>
<evidence type="ECO:0000313" key="25">
    <source>
        <dbReference type="Proteomes" id="UP000765509"/>
    </source>
</evidence>
<dbReference type="GO" id="GO:0003964">
    <property type="term" value="F:RNA-directed DNA polymerase activity"/>
    <property type="evidence" value="ECO:0007669"/>
    <property type="project" value="UniProtKB-KW"/>
</dbReference>
<evidence type="ECO:0000256" key="7">
    <source>
        <dbReference type="ARBA" id="ARBA00022723"/>
    </source>
</evidence>
<dbReference type="InterPro" id="IPR043502">
    <property type="entry name" value="DNA/RNA_pol_sf"/>
</dbReference>
<evidence type="ECO:0000256" key="4">
    <source>
        <dbReference type="ARBA" id="ARBA00022670"/>
    </source>
</evidence>
<evidence type="ECO:0000256" key="11">
    <source>
        <dbReference type="ARBA" id="ARBA00022801"/>
    </source>
</evidence>
<comment type="catalytic activity">
    <reaction evidence="21">
        <text>DNA(n) + a 2'-deoxyribonucleoside 5'-triphosphate = DNA(n+1) + diphosphate</text>
        <dbReference type="Rhea" id="RHEA:22508"/>
        <dbReference type="Rhea" id="RHEA-COMP:17339"/>
        <dbReference type="Rhea" id="RHEA-COMP:17340"/>
        <dbReference type="ChEBI" id="CHEBI:33019"/>
        <dbReference type="ChEBI" id="CHEBI:61560"/>
        <dbReference type="ChEBI" id="CHEBI:173112"/>
        <dbReference type="EC" id="2.7.7.49"/>
    </reaction>
</comment>
<organism evidence="24 25">
    <name type="scientific">Austropuccinia psidii MF-1</name>
    <dbReference type="NCBI Taxonomy" id="1389203"/>
    <lineage>
        <taxon>Eukaryota</taxon>
        <taxon>Fungi</taxon>
        <taxon>Dikarya</taxon>
        <taxon>Basidiomycota</taxon>
        <taxon>Pucciniomycotina</taxon>
        <taxon>Pucciniomycetes</taxon>
        <taxon>Pucciniales</taxon>
        <taxon>Sphaerophragmiaceae</taxon>
        <taxon>Austropuccinia</taxon>
    </lineage>
</organism>
<evidence type="ECO:0000256" key="9">
    <source>
        <dbReference type="ARBA" id="ARBA00022750"/>
    </source>
</evidence>
<keyword evidence="19" id="KW-0233">DNA recombination</keyword>
<keyword evidence="18" id="KW-0917">Virion maturation</keyword>
<evidence type="ECO:0000256" key="16">
    <source>
        <dbReference type="ARBA" id="ARBA00022918"/>
    </source>
</evidence>
<evidence type="ECO:0000256" key="10">
    <source>
        <dbReference type="ARBA" id="ARBA00022759"/>
    </source>
</evidence>
<dbReference type="GO" id="GO:0046872">
    <property type="term" value="F:metal ion binding"/>
    <property type="evidence" value="ECO:0007669"/>
    <property type="project" value="UniProtKB-KW"/>
</dbReference>
<dbReference type="PANTHER" id="PTHR42648">
    <property type="entry name" value="TRANSPOSASE, PUTATIVE-RELATED"/>
    <property type="match status" value="1"/>
</dbReference>
<evidence type="ECO:0000256" key="22">
    <source>
        <dbReference type="ARBA" id="ARBA00049244"/>
    </source>
</evidence>
<dbReference type="EMBL" id="AVOT02061697">
    <property type="protein sequence ID" value="MBW0554876.1"/>
    <property type="molecule type" value="Genomic_DNA"/>
</dbReference>
<evidence type="ECO:0000313" key="24">
    <source>
        <dbReference type="EMBL" id="MBW0554876.1"/>
    </source>
</evidence>
<keyword evidence="3" id="KW-1188">Viral release from host cell</keyword>
<evidence type="ECO:0000259" key="23">
    <source>
        <dbReference type="PROSITE" id="PS50994"/>
    </source>
</evidence>
<evidence type="ECO:0000256" key="13">
    <source>
        <dbReference type="ARBA" id="ARBA00022842"/>
    </source>
</evidence>
<keyword evidence="17" id="KW-0808">Transferase</keyword>
<dbReference type="InterPro" id="IPR025314">
    <property type="entry name" value="DUF4219"/>
</dbReference>
<keyword evidence="6" id="KW-0540">Nuclease</keyword>
<evidence type="ECO:0000256" key="8">
    <source>
        <dbReference type="ARBA" id="ARBA00022741"/>
    </source>
</evidence>
<dbReference type="InterPro" id="IPR036397">
    <property type="entry name" value="RNaseH_sf"/>
</dbReference>
<evidence type="ECO:0000256" key="19">
    <source>
        <dbReference type="ARBA" id="ARBA00023172"/>
    </source>
</evidence>